<evidence type="ECO:0008006" key="3">
    <source>
        <dbReference type="Google" id="ProtNLM"/>
    </source>
</evidence>
<dbReference type="RefSeq" id="WP_150083760.1">
    <property type="nucleotide sequence ID" value="NZ_VWRN01000045.1"/>
</dbReference>
<comment type="caution">
    <text evidence="1">The sequence shown here is derived from an EMBL/GenBank/DDBJ whole genome shotgun (WGS) entry which is preliminary data.</text>
</comment>
<evidence type="ECO:0000313" key="2">
    <source>
        <dbReference type="Proteomes" id="UP000324324"/>
    </source>
</evidence>
<protein>
    <recommendedName>
        <fullName evidence="3">Secretion protein EspA</fullName>
    </recommendedName>
</protein>
<dbReference type="InterPro" id="IPR005095">
    <property type="entry name" value="EspA"/>
</dbReference>
<dbReference type="EMBL" id="VWRN01000045">
    <property type="protein sequence ID" value="KAA6120733.1"/>
    <property type="molecule type" value="Genomic_DNA"/>
</dbReference>
<dbReference type="Pfam" id="PF03433">
    <property type="entry name" value="EspA"/>
    <property type="match status" value="1"/>
</dbReference>
<dbReference type="SUPFAM" id="SSF116927">
    <property type="entry name" value="EspA/CesA-like"/>
    <property type="match status" value="1"/>
</dbReference>
<name>A0A5M8ABP9_9BURK</name>
<reference evidence="1 2" key="1">
    <citation type="submission" date="2019-09" db="EMBL/GenBank/DDBJ databases">
        <title>Isolation of a novel species in the genus Cupriavidus from patients with sepsis using whole genome sequencing.</title>
        <authorList>
            <person name="Kweon O.J."/>
            <person name="Lee M.-K."/>
        </authorList>
    </citation>
    <scope>NUCLEOTIDE SEQUENCE [LARGE SCALE GENOMIC DNA]</scope>
    <source>
        <strain evidence="1 2">MKL-01</strain>
    </source>
</reference>
<evidence type="ECO:0000313" key="1">
    <source>
        <dbReference type="EMBL" id="KAA6120733.1"/>
    </source>
</evidence>
<gene>
    <name evidence="1" type="ORF">F1599_16220</name>
</gene>
<organism evidence="1 2">
    <name type="scientific">Cupriavidus cauae</name>
    <dbReference type="NCBI Taxonomy" id="2608999"/>
    <lineage>
        <taxon>Bacteria</taxon>
        <taxon>Pseudomonadati</taxon>
        <taxon>Pseudomonadota</taxon>
        <taxon>Betaproteobacteria</taxon>
        <taxon>Burkholderiales</taxon>
        <taxon>Burkholderiaceae</taxon>
        <taxon>Cupriavidus</taxon>
    </lineage>
</organism>
<dbReference type="AlphaFoldDB" id="A0A5M8ABP9"/>
<sequence>MAGHIQTRPNPELLLQTDAPVKEMPLTTAEPAPLVGGLLVPRNYDTKPVTDSACFALMFQAIENQRLEVGARMDEYKWNNETARAIEKLKNATQIAIDKDIGSDPNKTTTLPSDVARYMWDNNLQIDGVFPRKYASFEEFASQKYSAAQLRTAIGSLDIKKTEYTDMNSQYMQQTNIALSLLQVVQQLLTSLIDMVKRIKEQITSKV</sequence>
<accession>A0A5M8ABP9</accession>
<dbReference type="Proteomes" id="UP000324324">
    <property type="component" value="Unassembled WGS sequence"/>
</dbReference>
<proteinExistence type="predicted"/>
<dbReference type="InterPro" id="IPR035074">
    <property type="entry name" value="EspA/CesA-like"/>
</dbReference>
<keyword evidence="2" id="KW-1185">Reference proteome</keyword>